<protein>
    <submittedName>
        <fullName evidence="2">Uncharacterized protein</fullName>
    </submittedName>
</protein>
<reference evidence="3" key="1">
    <citation type="submission" date="2024-07" db="EMBL/GenBank/DDBJ databases">
        <title>Two chromosome-level genome assemblies of Korean endemic species Abeliophyllum distichum and Forsythia ovata (Oleaceae).</title>
        <authorList>
            <person name="Jang H."/>
        </authorList>
    </citation>
    <scope>NUCLEOTIDE SEQUENCE [LARGE SCALE GENOMIC DNA]</scope>
</reference>
<name>A0ABD1XAF0_9LAMI</name>
<dbReference type="Proteomes" id="UP001604277">
    <property type="component" value="Unassembled WGS sequence"/>
</dbReference>
<organism evidence="2 3">
    <name type="scientific">Forsythia ovata</name>
    <dbReference type="NCBI Taxonomy" id="205694"/>
    <lineage>
        <taxon>Eukaryota</taxon>
        <taxon>Viridiplantae</taxon>
        <taxon>Streptophyta</taxon>
        <taxon>Embryophyta</taxon>
        <taxon>Tracheophyta</taxon>
        <taxon>Spermatophyta</taxon>
        <taxon>Magnoliopsida</taxon>
        <taxon>eudicotyledons</taxon>
        <taxon>Gunneridae</taxon>
        <taxon>Pentapetalae</taxon>
        <taxon>asterids</taxon>
        <taxon>lamiids</taxon>
        <taxon>Lamiales</taxon>
        <taxon>Oleaceae</taxon>
        <taxon>Forsythieae</taxon>
        <taxon>Forsythia</taxon>
    </lineage>
</organism>
<feature type="compositionally biased region" description="Low complexity" evidence="1">
    <location>
        <begin position="44"/>
        <end position="56"/>
    </location>
</feature>
<dbReference type="AlphaFoldDB" id="A0ABD1XAF0"/>
<feature type="compositionally biased region" description="Polar residues" evidence="1">
    <location>
        <begin position="18"/>
        <end position="32"/>
    </location>
</feature>
<keyword evidence="3" id="KW-1185">Reference proteome</keyword>
<feature type="compositionally biased region" description="Polar residues" evidence="1">
    <location>
        <begin position="1"/>
        <end position="10"/>
    </location>
</feature>
<evidence type="ECO:0000256" key="1">
    <source>
        <dbReference type="SAM" id="MobiDB-lite"/>
    </source>
</evidence>
<evidence type="ECO:0000313" key="2">
    <source>
        <dbReference type="EMBL" id="KAL2558640.1"/>
    </source>
</evidence>
<gene>
    <name evidence="2" type="ORF">Fot_03379</name>
</gene>
<proteinExistence type="predicted"/>
<accession>A0ABD1XAF0</accession>
<evidence type="ECO:0000313" key="3">
    <source>
        <dbReference type="Proteomes" id="UP001604277"/>
    </source>
</evidence>
<dbReference type="EMBL" id="JBFOLJ010000001">
    <property type="protein sequence ID" value="KAL2558640.1"/>
    <property type="molecule type" value="Genomic_DNA"/>
</dbReference>
<comment type="caution">
    <text evidence="2">The sequence shown here is derived from an EMBL/GenBank/DDBJ whole genome shotgun (WGS) entry which is preliminary data.</text>
</comment>
<sequence>MKIHGSTRNYEITPPRAPSTSSGHRLNPSSPSCRKYEITQKARSSSSGHLSNQLSQPHRNYEITLREPSTSRNHGLTLEPCYVEKFDKRCKEKGEELREL</sequence>
<feature type="region of interest" description="Disordered" evidence="1">
    <location>
        <begin position="1"/>
        <end position="59"/>
    </location>
</feature>